<dbReference type="SUPFAM" id="SSF46785">
    <property type="entry name" value="Winged helix' DNA-binding domain"/>
    <property type="match status" value="1"/>
</dbReference>
<sequence length="229" mass="27130">MLENRKQIQKEIYLPIATYCLKDKQYYIKEYGALLIKSAENSDIFNTHKNRILYKNKLDIQEIANELNVNKATIQRNIKKLEKLDFKILKIENTLNGIVYCLPSENNIDLNKFALINYEMLKKIVNKFKSNTIKVYFLLKTITTETNFKPATNSFIAENIGLSSKSKNNLDIITSSVKTLEENKYIETKKVNVYEYDKEKLREVPKIRKVYRICNFDEWKKEIDKNKVY</sequence>
<reference evidence="2" key="2">
    <citation type="submission" date="2021-06" db="EMBL/GenBank/DDBJ databases">
        <authorList>
            <consortium name="NCBI Pathogen Detection Project"/>
        </authorList>
    </citation>
    <scope>NUCLEOTIDE SEQUENCE</scope>
    <source>
        <strain evidence="2">Clostridioides</strain>
    </source>
</reference>
<gene>
    <name evidence="2" type="ORF">KRQ00_003535</name>
</gene>
<dbReference type="Proteomes" id="UP000879542">
    <property type="component" value="Unassembled WGS sequence"/>
</dbReference>
<proteinExistence type="predicted"/>
<evidence type="ECO:0000259" key="1">
    <source>
        <dbReference type="Pfam" id="PF08279"/>
    </source>
</evidence>
<dbReference type="InterPro" id="IPR013196">
    <property type="entry name" value="HTH_11"/>
</dbReference>
<evidence type="ECO:0000313" key="3">
    <source>
        <dbReference type="Proteomes" id="UP000879542"/>
    </source>
</evidence>
<dbReference type="AlphaFoldDB" id="A0A9P3YSU2"/>
<evidence type="ECO:0000313" key="2">
    <source>
        <dbReference type="EMBL" id="HBH2621726.1"/>
    </source>
</evidence>
<organism evidence="2 3">
    <name type="scientific">Clostridioides difficile</name>
    <name type="common">Peptoclostridium difficile</name>
    <dbReference type="NCBI Taxonomy" id="1496"/>
    <lineage>
        <taxon>Bacteria</taxon>
        <taxon>Bacillati</taxon>
        <taxon>Bacillota</taxon>
        <taxon>Clostridia</taxon>
        <taxon>Peptostreptococcales</taxon>
        <taxon>Peptostreptococcaceae</taxon>
        <taxon>Clostridioides</taxon>
    </lineage>
</organism>
<comment type="caution">
    <text evidence="2">The sequence shown here is derived from an EMBL/GenBank/DDBJ whole genome shotgun (WGS) entry which is preliminary data.</text>
</comment>
<reference evidence="2" key="1">
    <citation type="journal article" date="2018" name="Genome Biol.">
        <title>SKESA: strategic k-mer extension for scrupulous assemblies.</title>
        <authorList>
            <person name="Souvorov A."/>
            <person name="Agarwala R."/>
            <person name="Lipman D.J."/>
        </authorList>
    </citation>
    <scope>NUCLEOTIDE SEQUENCE</scope>
    <source>
        <strain evidence="2">Clostridioides</strain>
    </source>
</reference>
<accession>A0A9P3YSU2</accession>
<dbReference type="EMBL" id="DAEQIJ010000026">
    <property type="protein sequence ID" value="HBH2621726.1"/>
    <property type="molecule type" value="Genomic_DNA"/>
</dbReference>
<feature type="domain" description="Helix-turn-helix type 11" evidence="1">
    <location>
        <begin position="52"/>
        <end position="90"/>
    </location>
</feature>
<dbReference type="RefSeq" id="WP_003425609.1">
    <property type="nucleotide sequence ID" value="NZ_BIMY01000032.1"/>
</dbReference>
<dbReference type="Pfam" id="PF08279">
    <property type="entry name" value="HTH_11"/>
    <property type="match status" value="1"/>
</dbReference>
<dbReference type="InterPro" id="IPR036390">
    <property type="entry name" value="WH_DNA-bd_sf"/>
</dbReference>
<name>A0A9P3YSU2_CLODI</name>
<protein>
    <submittedName>
        <fullName evidence="2">HTH domain-containing protein</fullName>
    </submittedName>
</protein>